<comment type="similarity">
    <text evidence="7 8">Belongs to the polyphosphate kinase 1 (PPK1) family.</text>
</comment>
<dbReference type="HAMAP" id="MF_00347">
    <property type="entry name" value="Polyphosphate_kinase"/>
    <property type="match status" value="1"/>
</dbReference>
<evidence type="ECO:0000256" key="5">
    <source>
        <dbReference type="ARBA" id="ARBA00022840"/>
    </source>
</evidence>
<evidence type="ECO:0000256" key="2">
    <source>
        <dbReference type="ARBA" id="ARBA00022679"/>
    </source>
</evidence>
<protein>
    <recommendedName>
        <fullName evidence="7 8">Polyphosphate kinase</fullName>
        <ecNumber evidence="7 8">2.7.4.1</ecNumber>
    </recommendedName>
    <alternativeName>
        <fullName evidence="7">ATP-polyphosphate phosphotransferase</fullName>
    </alternativeName>
    <alternativeName>
        <fullName evidence="7">Polyphosphoric acid kinase</fullName>
    </alternativeName>
</protein>
<evidence type="ECO:0000256" key="6">
    <source>
        <dbReference type="ARBA" id="ARBA00022842"/>
    </source>
</evidence>
<dbReference type="Gene3D" id="3.30.1840.10">
    <property type="entry name" value="Polyphosphate kinase middle domain"/>
    <property type="match status" value="1"/>
</dbReference>
<reference evidence="10 11" key="1">
    <citation type="journal article" date="2015" name="Genome Announc.">
        <title>Complete Genome Sequence of the Novel Leech Symbiont Mucinivorans hirudinis M3T.</title>
        <authorList>
            <person name="Nelson M.C."/>
            <person name="Bomar L."/>
            <person name="Graf J."/>
        </authorList>
    </citation>
    <scope>NUCLEOTIDE SEQUENCE [LARGE SCALE GENOMIC DNA]</scope>
    <source>
        <strain evidence="11">M3</strain>
    </source>
</reference>
<dbReference type="AlphaFoldDB" id="A0A060RBM0"/>
<keyword evidence="5 7" id="KW-0067">ATP-binding</keyword>
<proteinExistence type="inferred from homology"/>
<evidence type="ECO:0000256" key="3">
    <source>
        <dbReference type="ARBA" id="ARBA00022741"/>
    </source>
</evidence>
<dbReference type="GO" id="GO:0006799">
    <property type="term" value="P:polyphosphate biosynthetic process"/>
    <property type="evidence" value="ECO:0007669"/>
    <property type="project" value="UniProtKB-UniRule"/>
</dbReference>
<feature type="binding site" evidence="7">
    <location>
        <position position="564"/>
    </location>
    <ligand>
        <name>ATP</name>
        <dbReference type="ChEBI" id="CHEBI:30616"/>
    </ligand>
</feature>
<feature type="active site" description="Phosphohistidine intermediate" evidence="7">
    <location>
        <position position="435"/>
    </location>
</feature>
<dbReference type="PROSITE" id="PS50035">
    <property type="entry name" value="PLD"/>
    <property type="match status" value="1"/>
</dbReference>
<dbReference type="InterPro" id="IPR036830">
    <property type="entry name" value="PP_kinase_middle_dom_sf"/>
</dbReference>
<feature type="binding site" evidence="7">
    <location>
        <position position="468"/>
    </location>
    <ligand>
        <name>ATP</name>
        <dbReference type="ChEBI" id="CHEBI:30616"/>
    </ligand>
</feature>
<dbReference type="GO" id="GO:0005524">
    <property type="term" value="F:ATP binding"/>
    <property type="evidence" value="ECO:0007669"/>
    <property type="project" value="UniProtKB-KW"/>
</dbReference>
<dbReference type="HOGENOM" id="CLU_009678_6_1_10"/>
<dbReference type="InterPro" id="IPR025200">
    <property type="entry name" value="PPK_C_dom2"/>
</dbReference>
<dbReference type="InterPro" id="IPR024953">
    <property type="entry name" value="PP_kinase_middle"/>
</dbReference>
<dbReference type="PIRSF" id="PIRSF015589">
    <property type="entry name" value="PP_kinase"/>
    <property type="match status" value="1"/>
</dbReference>
<dbReference type="Gene3D" id="1.20.58.310">
    <property type="entry name" value="Polyphosphate kinase N-terminal domain"/>
    <property type="match status" value="1"/>
</dbReference>
<keyword evidence="3 7" id="KW-0547">Nucleotide-binding</keyword>
<dbReference type="NCBIfam" id="TIGR03705">
    <property type="entry name" value="poly_P_kin"/>
    <property type="match status" value="1"/>
</dbReference>
<evidence type="ECO:0000313" key="11">
    <source>
        <dbReference type="Proteomes" id="UP000027616"/>
    </source>
</evidence>
<feature type="binding site" evidence="7">
    <location>
        <position position="375"/>
    </location>
    <ligand>
        <name>Mg(2+)</name>
        <dbReference type="ChEBI" id="CHEBI:18420"/>
    </ligand>
</feature>
<dbReference type="Pfam" id="PF02503">
    <property type="entry name" value="PP_kinase"/>
    <property type="match status" value="1"/>
</dbReference>
<dbReference type="STRING" id="1433126.BN938_2986"/>
<dbReference type="KEGG" id="rbc:BN938_2986"/>
<dbReference type="InterPro" id="IPR041108">
    <property type="entry name" value="PP_kinase_C_1"/>
</dbReference>
<dbReference type="Pfam" id="PF13089">
    <property type="entry name" value="PP_kinase_N"/>
    <property type="match status" value="1"/>
</dbReference>
<feature type="binding site" evidence="7">
    <location>
        <position position="592"/>
    </location>
    <ligand>
        <name>ATP</name>
        <dbReference type="ChEBI" id="CHEBI:30616"/>
    </ligand>
</feature>
<dbReference type="PANTHER" id="PTHR30218">
    <property type="entry name" value="POLYPHOSPHATE KINASE"/>
    <property type="match status" value="1"/>
</dbReference>
<dbReference type="Proteomes" id="UP000027616">
    <property type="component" value="Chromosome I"/>
</dbReference>
<dbReference type="OrthoDB" id="9761456at2"/>
<dbReference type="Pfam" id="PF17941">
    <property type="entry name" value="PP_kinase_C_1"/>
    <property type="match status" value="1"/>
</dbReference>
<feature type="binding site" evidence="7">
    <location>
        <position position="46"/>
    </location>
    <ligand>
        <name>ATP</name>
        <dbReference type="ChEBI" id="CHEBI:30616"/>
    </ligand>
</feature>
<dbReference type="SUPFAM" id="SSF143724">
    <property type="entry name" value="PHP14-like"/>
    <property type="match status" value="1"/>
</dbReference>
<dbReference type="eggNOG" id="COG0855">
    <property type="taxonomic scope" value="Bacteria"/>
</dbReference>
<feature type="binding site" evidence="7">
    <location>
        <position position="405"/>
    </location>
    <ligand>
        <name>Mg(2+)</name>
        <dbReference type="ChEBI" id="CHEBI:18420"/>
    </ligand>
</feature>
<accession>A0A060RBM0</accession>
<dbReference type="InterPro" id="IPR001736">
    <property type="entry name" value="PLipase_D/transphosphatidylase"/>
</dbReference>
<dbReference type="EC" id="2.7.4.1" evidence="7 8"/>
<keyword evidence="4 7" id="KW-0418">Kinase</keyword>
<evidence type="ECO:0000259" key="9">
    <source>
        <dbReference type="PROSITE" id="PS50035"/>
    </source>
</evidence>
<dbReference type="Pfam" id="PF13090">
    <property type="entry name" value="PP_kinase_C"/>
    <property type="match status" value="1"/>
</dbReference>
<dbReference type="NCBIfam" id="NF003917">
    <property type="entry name" value="PRK05443.1-1"/>
    <property type="match status" value="1"/>
</dbReference>
<dbReference type="EMBL" id="HG934468">
    <property type="protein sequence ID" value="CDN33051.1"/>
    <property type="molecule type" value="Genomic_DNA"/>
</dbReference>
<keyword evidence="2 7" id="KW-0808">Transferase</keyword>
<keyword evidence="1 7" id="KW-0597">Phosphoprotein</keyword>
<keyword evidence="6 7" id="KW-0460">Magnesium</keyword>
<comment type="cofactor">
    <cofactor evidence="7">
        <name>Mg(2+)</name>
        <dbReference type="ChEBI" id="CHEBI:18420"/>
    </cofactor>
</comment>
<dbReference type="SUPFAM" id="SSF56024">
    <property type="entry name" value="Phospholipase D/nuclease"/>
    <property type="match status" value="2"/>
</dbReference>
<keyword evidence="7" id="KW-0479">Metal-binding</keyword>
<dbReference type="InterPro" id="IPR036832">
    <property type="entry name" value="PPK_N_dom_sf"/>
</dbReference>
<dbReference type="GO" id="GO:0008976">
    <property type="term" value="F:polyphosphate kinase activity"/>
    <property type="evidence" value="ECO:0007669"/>
    <property type="project" value="UniProtKB-UniRule"/>
</dbReference>
<dbReference type="Gene3D" id="3.30.870.10">
    <property type="entry name" value="Endonuclease Chain A"/>
    <property type="match status" value="2"/>
</dbReference>
<organism evidence="10 11">
    <name type="scientific">Mucinivorans hirudinis</name>
    <dbReference type="NCBI Taxonomy" id="1433126"/>
    <lineage>
        <taxon>Bacteria</taxon>
        <taxon>Pseudomonadati</taxon>
        <taxon>Bacteroidota</taxon>
        <taxon>Bacteroidia</taxon>
        <taxon>Bacteroidales</taxon>
        <taxon>Rikenellaceae</taxon>
        <taxon>Mucinivorans</taxon>
    </lineage>
</organism>
<dbReference type="GO" id="GO:0009358">
    <property type="term" value="C:polyphosphate kinase complex"/>
    <property type="evidence" value="ECO:0007669"/>
    <property type="project" value="InterPro"/>
</dbReference>
<keyword evidence="11" id="KW-1185">Reference proteome</keyword>
<gene>
    <name evidence="7" type="primary">ppk</name>
    <name evidence="10" type="ORF">BN938_2986</name>
</gene>
<comment type="function">
    <text evidence="7 8">Catalyzes the reversible transfer of the terminal phosphate of ATP to form a long-chain polyphosphate (polyP).</text>
</comment>
<evidence type="ECO:0000256" key="8">
    <source>
        <dbReference type="RuleBase" id="RU003800"/>
    </source>
</evidence>
<name>A0A060RBM0_9BACT</name>
<evidence type="ECO:0000256" key="4">
    <source>
        <dbReference type="ARBA" id="ARBA00022777"/>
    </source>
</evidence>
<dbReference type="PATRIC" id="fig|1433126.3.peg.2957"/>
<feature type="domain" description="PLD phosphodiesterase" evidence="9">
    <location>
        <begin position="430"/>
        <end position="464"/>
    </location>
</feature>
<comment type="PTM">
    <text evidence="7 8">An intermediate of this reaction is the autophosphorylated ppk in which a phosphate is covalently linked to a histidine residue through a N-P bond.</text>
</comment>
<dbReference type="GO" id="GO:0046872">
    <property type="term" value="F:metal ion binding"/>
    <property type="evidence" value="ECO:0007669"/>
    <property type="project" value="UniProtKB-KW"/>
</dbReference>
<dbReference type="InterPro" id="IPR025198">
    <property type="entry name" value="PPK_N_dom"/>
</dbReference>
<evidence type="ECO:0000313" key="10">
    <source>
        <dbReference type="EMBL" id="CDN33051.1"/>
    </source>
</evidence>
<dbReference type="SUPFAM" id="SSF140356">
    <property type="entry name" value="PPK N-terminal domain-like"/>
    <property type="match status" value="1"/>
</dbReference>
<sequence length="686" mass="79257">MAINKHNLINRELSWLNFNSRVMQEAIDESVPLVQRLRFLGIFSNNLDEFFKVRVASLKRLLENPSKEDKIVAGGFTNEELLGKISQKVDEFYKQYFSVYDTIMGELAKQGIKVINEKELNEEQIIYLRKYFLESVSSQIVPLMLSKGREKMPFLADDNIYLAVEMIRGEKSTYSILELPVNKSIPRFIVLPSPAGETDVIYLDDVIRLNLDEIFFMFDFTEIRAYTFKLTRDAEMTLDDDISKSNLERMEESLSERSKGQPVRFVYDRTMPEKLLNLLLKKLGLKHSENISPSGRYHQMRDLMKFPKISKAFEYTTPHPVHHHKLKPFHSIIDVVRKKDVLLAFPYHSFNHLIDFLREAAIDSKVEEIYVTLYRVADRSKIVNALVNAAKNNKKVVVLVELLARFDEENNIRWTEVLQEAGIKVINGVDGLKVHSKLILVRRREGNVLSGYTFIGTGNLNESTANIYTDLGLLTHHQGIADDALHLFDFLQKNHRRFDPKYLLISPYSMRASFERMIDREIANAKKGKEAFIYLKLNSFVDEEMIELLYKASRAGVIIKLIVRGACCIKIGEEGVSDRIAGISIVDMYLEHSRIAIFCSGGANDTFIMSADWMVRNFDRRVEVGVQIYDQKIRCVLMDLFNIEWRDNVKARDLASGDKNAYVRNGLPECRSQIALYEYFASLREE</sequence>
<dbReference type="InterPro" id="IPR003414">
    <property type="entry name" value="PP_kinase"/>
</dbReference>
<dbReference type="PANTHER" id="PTHR30218:SF0">
    <property type="entry name" value="POLYPHOSPHATE KINASE"/>
    <property type="match status" value="1"/>
</dbReference>
<evidence type="ECO:0000256" key="7">
    <source>
        <dbReference type="HAMAP-Rule" id="MF_00347"/>
    </source>
</evidence>
<comment type="catalytic activity">
    <reaction evidence="7 8">
        <text>[phosphate](n) + ATP = [phosphate](n+1) + ADP</text>
        <dbReference type="Rhea" id="RHEA:19573"/>
        <dbReference type="Rhea" id="RHEA-COMP:9859"/>
        <dbReference type="Rhea" id="RHEA-COMP:14280"/>
        <dbReference type="ChEBI" id="CHEBI:16838"/>
        <dbReference type="ChEBI" id="CHEBI:30616"/>
        <dbReference type="ChEBI" id="CHEBI:456216"/>
        <dbReference type="EC" id="2.7.4.1"/>
    </reaction>
</comment>
<evidence type="ECO:0000256" key="1">
    <source>
        <dbReference type="ARBA" id="ARBA00022553"/>
    </source>
</evidence>